<dbReference type="SUPFAM" id="SSF46785">
    <property type="entry name" value="Winged helix' DNA-binding domain"/>
    <property type="match status" value="1"/>
</dbReference>
<comment type="subcellular location">
    <subcellularLocation>
        <location evidence="1">Cytoplasm</location>
    </subcellularLocation>
</comment>
<evidence type="ECO:0000313" key="7">
    <source>
        <dbReference type="EMBL" id="GGF03685.1"/>
    </source>
</evidence>
<dbReference type="PANTHER" id="PTHR33164">
    <property type="entry name" value="TRANSCRIPTIONAL REGULATOR, MARR FAMILY"/>
    <property type="match status" value="1"/>
</dbReference>
<name>A0ABQ1TTZ5_9GAMM</name>
<comment type="caution">
    <text evidence="7">The sequence shown here is derived from an EMBL/GenBank/DDBJ whole genome shotgun (WGS) entry which is preliminary data.</text>
</comment>
<evidence type="ECO:0000259" key="6">
    <source>
        <dbReference type="PROSITE" id="PS50995"/>
    </source>
</evidence>
<evidence type="ECO:0000256" key="5">
    <source>
        <dbReference type="ARBA" id="ARBA00023163"/>
    </source>
</evidence>
<dbReference type="Gene3D" id="1.10.10.10">
    <property type="entry name" value="Winged helix-like DNA-binding domain superfamily/Winged helix DNA-binding domain"/>
    <property type="match status" value="1"/>
</dbReference>
<keyword evidence="3" id="KW-0805">Transcription regulation</keyword>
<evidence type="ECO:0000256" key="4">
    <source>
        <dbReference type="ARBA" id="ARBA00023125"/>
    </source>
</evidence>
<protein>
    <recommendedName>
        <fullName evidence="6">HTH marR-type domain-containing protein</fullName>
    </recommendedName>
</protein>
<dbReference type="InterPro" id="IPR036390">
    <property type="entry name" value="WH_DNA-bd_sf"/>
</dbReference>
<dbReference type="InterPro" id="IPR036388">
    <property type="entry name" value="WH-like_DNA-bd_sf"/>
</dbReference>
<dbReference type="Proteomes" id="UP000638462">
    <property type="component" value="Unassembled WGS sequence"/>
</dbReference>
<accession>A0ABQ1TTZ5</accession>
<dbReference type="SMART" id="SM00347">
    <property type="entry name" value="HTH_MARR"/>
    <property type="match status" value="1"/>
</dbReference>
<evidence type="ECO:0000256" key="1">
    <source>
        <dbReference type="ARBA" id="ARBA00004496"/>
    </source>
</evidence>
<dbReference type="InterPro" id="IPR055166">
    <property type="entry name" value="Transc_reg_Sar_Rot_HTH"/>
</dbReference>
<keyword evidence="4" id="KW-0238">DNA-binding</keyword>
<keyword evidence="8" id="KW-1185">Reference proteome</keyword>
<dbReference type="PANTHER" id="PTHR33164:SF5">
    <property type="entry name" value="ORGANIC HYDROPEROXIDE RESISTANCE TRANSCRIPTIONAL REGULATOR"/>
    <property type="match status" value="1"/>
</dbReference>
<dbReference type="EMBL" id="BMIT01000012">
    <property type="protein sequence ID" value="GGF03685.1"/>
    <property type="molecule type" value="Genomic_DNA"/>
</dbReference>
<evidence type="ECO:0000313" key="8">
    <source>
        <dbReference type="Proteomes" id="UP000638462"/>
    </source>
</evidence>
<organism evidence="7 8">
    <name type="scientific">Pseudoalteromonas gelatinilytica</name>
    <dbReference type="NCBI Taxonomy" id="1703256"/>
    <lineage>
        <taxon>Bacteria</taxon>
        <taxon>Pseudomonadati</taxon>
        <taxon>Pseudomonadota</taxon>
        <taxon>Gammaproteobacteria</taxon>
        <taxon>Alteromonadales</taxon>
        <taxon>Pseudoalteromonadaceae</taxon>
        <taxon>Pseudoalteromonas</taxon>
    </lineage>
</organism>
<dbReference type="PRINTS" id="PR00598">
    <property type="entry name" value="HTHMARR"/>
</dbReference>
<dbReference type="Pfam" id="PF22381">
    <property type="entry name" value="Staph_reg_Sar_Rot"/>
    <property type="match status" value="1"/>
</dbReference>
<keyword evidence="2" id="KW-0963">Cytoplasm</keyword>
<dbReference type="PROSITE" id="PS50995">
    <property type="entry name" value="HTH_MARR_2"/>
    <property type="match status" value="1"/>
</dbReference>
<gene>
    <name evidence="7" type="ORF">GCM10008027_30840</name>
</gene>
<evidence type="ECO:0000256" key="3">
    <source>
        <dbReference type="ARBA" id="ARBA00023015"/>
    </source>
</evidence>
<sequence>MSNNLSDNVCFTLYSATNALIRAFRPILEAYDLTYPQYIVMHSLWYNNQVSLKALSHDTHLDSGTLTPIVKRLEAKGLLTRQVSNEDERKKVISLTEQGMQLKIDAEELTAKLMARSNMSMERIELLRELTLELHTDLTKTDVTKS</sequence>
<feature type="domain" description="HTH marR-type" evidence="6">
    <location>
        <begin position="6"/>
        <end position="136"/>
    </location>
</feature>
<reference evidence="8" key="1">
    <citation type="journal article" date="2019" name="Int. J. Syst. Evol. Microbiol.">
        <title>The Global Catalogue of Microorganisms (GCM) 10K type strain sequencing project: providing services to taxonomists for standard genome sequencing and annotation.</title>
        <authorList>
            <consortium name="The Broad Institute Genomics Platform"/>
            <consortium name="The Broad Institute Genome Sequencing Center for Infectious Disease"/>
            <person name="Wu L."/>
            <person name="Ma J."/>
        </authorList>
    </citation>
    <scope>NUCLEOTIDE SEQUENCE [LARGE SCALE GENOMIC DNA]</scope>
    <source>
        <strain evidence="8">CGMCC 1.15394</strain>
    </source>
</reference>
<dbReference type="InterPro" id="IPR000835">
    <property type="entry name" value="HTH_MarR-typ"/>
</dbReference>
<proteinExistence type="predicted"/>
<dbReference type="RefSeq" id="WP_188730144.1">
    <property type="nucleotide sequence ID" value="NZ_BMIT01000012.1"/>
</dbReference>
<keyword evidence="5" id="KW-0804">Transcription</keyword>
<dbReference type="InterPro" id="IPR039422">
    <property type="entry name" value="MarR/SlyA-like"/>
</dbReference>
<evidence type="ECO:0000256" key="2">
    <source>
        <dbReference type="ARBA" id="ARBA00022490"/>
    </source>
</evidence>